<name>A0A845BIV1_9PROT</name>
<keyword evidence="5" id="KW-1185">Reference proteome</keyword>
<dbReference type="PANTHER" id="PTHR11941">
    <property type="entry name" value="ENOYL-COA HYDRATASE-RELATED"/>
    <property type="match status" value="1"/>
</dbReference>
<dbReference type="InterPro" id="IPR001753">
    <property type="entry name" value="Enoyl-CoA_hydra/iso"/>
</dbReference>
<dbReference type="SUPFAM" id="SSF52096">
    <property type="entry name" value="ClpP/crotonase"/>
    <property type="match status" value="1"/>
</dbReference>
<keyword evidence="4" id="KW-0413">Isomerase</keyword>
<dbReference type="GO" id="GO:0006635">
    <property type="term" value="P:fatty acid beta-oxidation"/>
    <property type="evidence" value="ECO:0007669"/>
    <property type="project" value="TreeGrafter"/>
</dbReference>
<feature type="region of interest" description="Disordered" evidence="3">
    <location>
        <begin position="242"/>
        <end position="265"/>
    </location>
</feature>
<organism evidence="4 5">
    <name type="scientific">Teichococcus coralli</name>
    <dbReference type="NCBI Taxonomy" id="2545983"/>
    <lineage>
        <taxon>Bacteria</taxon>
        <taxon>Pseudomonadati</taxon>
        <taxon>Pseudomonadota</taxon>
        <taxon>Alphaproteobacteria</taxon>
        <taxon>Acetobacterales</taxon>
        <taxon>Roseomonadaceae</taxon>
        <taxon>Roseomonas</taxon>
    </lineage>
</organism>
<dbReference type="EMBL" id="SNVJ01000019">
    <property type="protein sequence ID" value="MXP65217.1"/>
    <property type="molecule type" value="Genomic_DNA"/>
</dbReference>
<evidence type="ECO:0000313" key="4">
    <source>
        <dbReference type="EMBL" id="MXP65217.1"/>
    </source>
</evidence>
<comment type="caution">
    <text evidence="4">The sequence shown here is derived from an EMBL/GenBank/DDBJ whole genome shotgun (WGS) entry which is preliminary data.</text>
</comment>
<accession>A0A845BIV1</accession>
<dbReference type="Pfam" id="PF00378">
    <property type="entry name" value="ECH_1"/>
    <property type="match status" value="1"/>
</dbReference>
<dbReference type="PANTHER" id="PTHR11941:SF54">
    <property type="entry name" value="ENOYL-COA HYDRATASE, MITOCHONDRIAL"/>
    <property type="match status" value="1"/>
</dbReference>
<dbReference type="OrthoDB" id="7257009at2"/>
<feature type="compositionally biased region" description="Basic and acidic residues" evidence="3">
    <location>
        <begin position="243"/>
        <end position="259"/>
    </location>
</feature>
<dbReference type="Proteomes" id="UP000460715">
    <property type="component" value="Unassembled WGS sequence"/>
</dbReference>
<reference evidence="4 5" key="1">
    <citation type="submission" date="2019-03" db="EMBL/GenBank/DDBJ databases">
        <title>Roseomonas sp. a novel Roseomonas species isolated from Sea whip Gorgonian.</title>
        <authorList>
            <person name="Li F."/>
            <person name="Pan X."/>
            <person name="Huang S."/>
            <person name="Li Z."/>
            <person name="Meng B."/>
        </authorList>
    </citation>
    <scope>NUCLEOTIDE SEQUENCE [LARGE SCALE GENOMIC DNA]</scope>
    <source>
        <strain evidence="4 5">M0104</strain>
    </source>
</reference>
<gene>
    <name evidence="4" type="ORF">E0493_17875</name>
</gene>
<dbReference type="InterPro" id="IPR029045">
    <property type="entry name" value="ClpP/crotonase-like_dom_sf"/>
</dbReference>
<evidence type="ECO:0000256" key="3">
    <source>
        <dbReference type="SAM" id="MobiDB-lite"/>
    </source>
</evidence>
<dbReference type="PROSITE" id="PS00166">
    <property type="entry name" value="ENOYL_COA_HYDRATASE"/>
    <property type="match status" value="1"/>
</dbReference>
<dbReference type="GO" id="GO:0016853">
    <property type="term" value="F:isomerase activity"/>
    <property type="evidence" value="ECO:0007669"/>
    <property type="project" value="UniProtKB-KW"/>
</dbReference>
<comment type="similarity">
    <text evidence="1 2">Belongs to the enoyl-CoA hydratase/isomerase family.</text>
</comment>
<dbReference type="AlphaFoldDB" id="A0A845BIV1"/>
<proteinExistence type="inferred from homology"/>
<dbReference type="Gene3D" id="3.90.226.10">
    <property type="entry name" value="2-enoyl-CoA Hydratase, Chain A, domain 1"/>
    <property type="match status" value="1"/>
</dbReference>
<protein>
    <submittedName>
        <fullName evidence="4">Enoyl-CoA hydratase/isomerase family protein</fullName>
    </submittedName>
</protein>
<dbReference type="NCBIfam" id="NF005073">
    <property type="entry name" value="PRK06495.1"/>
    <property type="match status" value="1"/>
</dbReference>
<dbReference type="CDD" id="cd06558">
    <property type="entry name" value="crotonase-like"/>
    <property type="match status" value="1"/>
</dbReference>
<evidence type="ECO:0000256" key="1">
    <source>
        <dbReference type="ARBA" id="ARBA00005254"/>
    </source>
</evidence>
<dbReference type="InterPro" id="IPR018376">
    <property type="entry name" value="Enoyl-CoA_hyd/isom_CS"/>
</dbReference>
<sequence length="265" mass="28977">MTAMHEAFQDLQRFRVNVEEHVATVTMQAPPVNAQDRLFREEIVRVFDTLNDLPEVRAIVLTGDGRAFSAGADLRERPNLAEVPGAYPRHNRLVRASFDAVLECGKPVIAAVNGAAIGAGCVLALCCDILIVSENAFLAMTEVDVGLAGGVRHVLRFFGQSDARLMIYTAKRITGPELLRMNAASACVAPEALLPEALGIARQIAAKSPLAVQAAKRSFGLTEEMPLRDGYRYEQTQTVALSRTEDTREAQRAFAEKRRPTFNGR</sequence>
<evidence type="ECO:0000256" key="2">
    <source>
        <dbReference type="RuleBase" id="RU003707"/>
    </source>
</evidence>
<evidence type="ECO:0000313" key="5">
    <source>
        <dbReference type="Proteomes" id="UP000460715"/>
    </source>
</evidence>